<dbReference type="SMART" id="SM00034">
    <property type="entry name" value="CLECT"/>
    <property type="match status" value="2"/>
</dbReference>
<dbReference type="InterPro" id="IPR016186">
    <property type="entry name" value="C-type_lectin-like/link_sf"/>
</dbReference>
<gene>
    <name evidence="3" type="ORF">QTP70_000425</name>
</gene>
<keyword evidence="1" id="KW-1015">Disulfide bond</keyword>
<dbReference type="InterPro" id="IPR016187">
    <property type="entry name" value="CTDL_fold"/>
</dbReference>
<protein>
    <recommendedName>
        <fullName evidence="2">C-type lectin domain-containing protein</fullName>
    </recommendedName>
</protein>
<dbReference type="Proteomes" id="UP001274896">
    <property type="component" value="Unassembled WGS sequence"/>
</dbReference>
<dbReference type="CDD" id="cd00037">
    <property type="entry name" value="CLECT"/>
    <property type="match status" value="1"/>
</dbReference>
<sequence>MKISKLRNITAERMLSLFVPVLVLHFGVASGLTREYIPFTTAKNWTNALFYCRQYYKDLAVVTTDEENQRVHALIGNMADAWLGMYRARLNVNIWLWADQTPSSYFQWDANQPSNNDGYQNCVEMMPEGWNDQFCKEERFYVCYQILVLVKEKKTWEEALQFCRTNYTRLASLSSGTKIQLAEMENKQTQMDMVWTGLRYLNGKWLWVSREPLGKLVSFPSCPAPRYYCGALNTKTHLFENRDCNEEFYFYCYY</sequence>
<proteinExistence type="predicted"/>
<keyword evidence="4" id="KW-1185">Reference proteome</keyword>
<accession>A0AAE0QM57</accession>
<evidence type="ECO:0000259" key="2">
    <source>
        <dbReference type="PROSITE" id="PS50041"/>
    </source>
</evidence>
<dbReference type="SUPFAM" id="SSF56436">
    <property type="entry name" value="C-type lectin-like"/>
    <property type="match status" value="2"/>
</dbReference>
<dbReference type="PANTHER" id="PTHR45784:SF3">
    <property type="entry name" value="C-TYPE LECTIN DOMAIN FAMILY 4 MEMBER K-LIKE-RELATED"/>
    <property type="match status" value="1"/>
</dbReference>
<dbReference type="InterPro" id="IPR018378">
    <property type="entry name" value="C-type_lectin_CS"/>
</dbReference>
<dbReference type="PROSITE" id="PS50041">
    <property type="entry name" value="C_TYPE_LECTIN_2"/>
    <property type="match status" value="2"/>
</dbReference>
<dbReference type="Gene3D" id="3.10.100.10">
    <property type="entry name" value="Mannose-Binding Protein A, subunit A"/>
    <property type="match status" value="2"/>
</dbReference>
<dbReference type="PANTHER" id="PTHR45784">
    <property type="entry name" value="C-TYPE LECTIN DOMAIN FAMILY 20 MEMBER A-RELATED"/>
    <property type="match status" value="1"/>
</dbReference>
<reference evidence="3" key="1">
    <citation type="submission" date="2023-06" db="EMBL/GenBank/DDBJ databases">
        <title>Male Hemibagrus guttatus genome.</title>
        <authorList>
            <person name="Bian C."/>
        </authorList>
    </citation>
    <scope>NUCLEOTIDE SEQUENCE</scope>
    <source>
        <strain evidence="3">Male_cb2023</strain>
        <tissue evidence="3">Muscle</tissue>
    </source>
</reference>
<evidence type="ECO:0000313" key="3">
    <source>
        <dbReference type="EMBL" id="KAK3525605.1"/>
    </source>
</evidence>
<dbReference type="Pfam" id="PF00059">
    <property type="entry name" value="Lectin_C"/>
    <property type="match status" value="2"/>
</dbReference>
<evidence type="ECO:0000313" key="4">
    <source>
        <dbReference type="Proteomes" id="UP001274896"/>
    </source>
</evidence>
<comment type="caution">
    <text evidence="3">The sequence shown here is derived from an EMBL/GenBank/DDBJ whole genome shotgun (WGS) entry which is preliminary data.</text>
</comment>
<dbReference type="EMBL" id="JAUCMX010000013">
    <property type="protein sequence ID" value="KAK3525605.1"/>
    <property type="molecule type" value="Genomic_DNA"/>
</dbReference>
<evidence type="ECO:0000256" key="1">
    <source>
        <dbReference type="ARBA" id="ARBA00023157"/>
    </source>
</evidence>
<dbReference type="InterPro" id="IPR001304">
    <property type="entry name" value="C-type_lectin-like"/>
</dbReference>
<dbReference type="PROSITE" id="PS00615">
    <property type="entry name" value="C_TYPE_LECTIN_1"/>
    <property type="match status" value="1"/>
</dbReference>
<dbReference type="AlphaFoldDB" id="A0AAE0QM57"/>
<feature type="domain" description="C-type lectin" evidence="2">
    <location>
        <begin position="36"/>
        <end position="144"/>
    </location>
</feature>
<organism evidence="3 4">
    <name type="scientific">Hemibagrus guttatus</name>
    <dbReference type="NCBI Taxonomy" id="175788"/>
    <lineage>
        <taxon>Eukaryota</taxon>
        <taxon>Metazoa</taxon>
        <taxon>Chordata</taxon>
        <taxon>Craniata</taxon>
        <taxon>Vertebrata</taxon>
        <taxon>Euteleostomi</taxon>
        <taxon>Actinopterygii</taxon>
        <taxon>Neopterygii</taxon>
        <taxon>Teleostei</taxon>
        <taxon>Ostariophysi</taxon>
        <taxon>Siluriformes</taxon>
        <taxon>Bagridae</taxon>
        <taxon>Hemibagrus</taxon>
    </lineage>
</organism>
<name>A0AAE0QM57_9TELE</name>
<feature type="domain" description="C-type lectin" evidence="2">
    <location>
        <begin position="143"/>
        <end position="253"/>
    </location>
</feature>